<keyword evidence="6" id="KW-0067">ATP-binding</keyword>
<dbReference type="InterPro" id="IPR018317">
    <property type="entry name" value="QueC"/>
</dbReference>
<dbReference type="PIRSF" id="PIRSF006293">
    <property type="entry name" value="ExsB"/>
    <property type="match status" value="1"/>
</dbReference>
<proteinExistence type="inferred from homology"/>
<keyword evidence="4" id="KW-0547">Nucleotide-binding</keyword>
<dbReference type="EC" id="6.3.4.20" evidence="8"/>
<gene>
    <name evidence="10" type="ORF">MNBD_UNCLBAC01-65</name>
</gene>
<dbReference type="SUPFAM" id="SSF52402">
    <property type="entry name" value="Adenine nucleotide alpha hydrolases-like"/>
    <property type="match status" value="1"/>
</dbReference>
<keyword evidence="5" id="KW-0862">Zinc</keyword>
<keyword evidence="3" id="KW-0479">Metal-binding</keyword>
<dbReference type="GO" id="GO:0005524">
    <property type="term" value="F:ATP binding"/>
    <property type="evidence" value="ECO:0007669"/>
    <property type="project" value="UniProtKB-KW"/>
</dbReference>
<organism evidence="10">
    <name type="scientific">hydrothermal vent metagenome</name>
    <dbReference type="NCBI Taxonomy" id="652676"/>
    <lineage>
        <taxon>unclassified sequences</taxon>
        <taxon>metagenomes</taxon>
        <taxon>ecological metagenomes</taxon>
    </lineage>
</organism>
<evidence type="ECO:0000256" key="7">
    <source>
        <dbReference type="ARBA" id="ARBA00037993"/>
    </source>
</evidence>
<evidence type="ECO:0000256" key="9">
    <source>
        <dbReference type="ARBA" id="ARBA00047890"/>
    </source>
</evidence>
<dbReference type="Pfam" id="PF06508">
    <property type="entry name" value="QueC"/>
    <property type="match status" value="1"/>
</dbReference>
<dbReference type="HAMAP" id="MF_01633">
    <property type="entry name" value="QueC"/>
    <property type="match status" value="1"/>
</dbReference>
<evidence type="ECO:0000256" key="1">
    <source>
        <dbReference type="ARBA" id="ARBA00005061"/>
    </source>
</evidence>
<accession>A0A3B1DCD6</accession>
<name>A0A3B1DCD6_9ZZZZ</name>
<dbReference type="GO" id="GO:0046872">
    <property type="term" value="F:metal ion binding"/>
    <property type="evidence" value="ECO:0007669"/>
    <property type="project" value="UniProtKB-KW"/>
</dbReference>
<evidence type="ECO:0000256" key="6">
    <source>
        <dbReference type="ARBA" id="ARBA00022840"/>
    </source>
</evidence>
<evidence type="ECO:0000256" key="2">
    <source>
        <dbReference type="ARBA" id="ARBA00022598"/>
    </source>
</evidence>
<dbReference type="PANTHER" id="PTHR42914:SF1">
    <property type="entry name" value="7-CYANO-7-DEAZAGUANINE SYNTHASE"/>
    <property type="match status" value="1"/>
</dbReference>
<evidence type="ECO:0000256" key="5">
    <source>
        <dbReference type="ARBA" id="ARBA00022833"/>
    </source>
</evidence>
<dbReference type="NCBIfam" id="TIGR00364">
    <property type="entry name" value="7-cyano-7-deazaguanine synthase QueC"/>
    <property type="match status" value="1"/>
</dbReference>
<evidence type="ECO:0000256" key="8">
    <source>
        <dbReference type="ARBA" id="ARBA00039149"/>
    </source>
</evidence>
<comment type="pathway">
    <text evidence="1">Purine metabolism; 7-cyano-7-deazaguanine biosynthesis.</text>
</comment>
<dbReference type="AlphaFoldDB" id="A0A3B1DCD6"/>
<dbReference type="Gene3D" id="3.40.50.620">
    <property type="entry name" value="HUPs"/>
    <property type="match status" value="1"/>
</dbReference>
<evidence type="ECO:0000256" key="3">
    <source>
        <dbReference type="ARBA" id="ARBA00022723"/>
    </source>
</evidence>
<protein>
    <recommendedName>
        <fullName evidence="8">7-cyano-7-deazaguanine synthase</fullName>
        <ecNumber evidence="8">6.3.4.20</ecNumber>
    </recommendedName>
</protein>
<comment type="similarity">
    <text evidence="7">Belongs to the QueC family.</text>
</comment>
<reference evidence="10" key="1">
    <citation type="submission" date="2018-06" db="EMBL/GenBank/DDBJ databases">
        <authorList>
            <person name="Zhirakovskaya E."/>
        </authorList>
    </citation>
    <scope>NUCLEOTIDE SEQUENCE</scope>
</reference>
<dbReference type="PANTHER" id="PTHR42914">
    <property type="entry name" value="7-CYANO-7-DEAZAGUANINE SYNTHASE"/>
    <property type="match status" value="1"/>
</dbReference>
<dbReference type="EMBL" id="UOGJ01000099">
    <property type="protein sequence ID" value="VAX36511.1"/>
    <property type="molecule type" value="Genomic_DNA"/>
</dbReference>
<dbReference type="CDD" id="cd01995">
    <property type="entry name" value="QueC-like"/>
    <property type="match status" value="1"/>
</dbReference>
<sequence>MNKKAIVLFSGGLDSTTILYYAKDKGFEPYCLIFDYGQRHRKEINLAKTIAKQAGCDFKVVKISLPWLGSSLLDKSMDIPMGGAIDEKKIPSTYVPARNIIFLSFAASYAEAVGARAIFIGANAIDYSGYPDCRPEFFEAYQQTLKTGLKTGVEHKAIKIHIPLIHKTKAQIIKMGLKLNVPYDLTWSCYRGGKHPCGKCDSCVLRLRGFEQVGTKDPTL</sequence>
<dbReference type="InterPro" id="IPR014729">
    <property type="entry name" value="Rossmann-like_a/b/a_fold"/>
</dbReference>
<evidence type="ECO:0000256" key="4">
    <source>
        <dbReference type="ARBA" id="ARBA00022741"/>
    </source>
</evidence>
<dbReference type="GO" id="GO:0016874">
    <property type="term" value="F:ligase activity"/>
    <property type="evidence" value="ECO:0007669"/>
    <property type="project" value="UniProtKB-KW"/>
</dbReference>
<keyword evidence="2 10" id="KW-0436">Ligase</keyword>
<evidence type="ECO:0000313" key="10">
    <source>
        <dbReference type="EMBL" id="VAX36511.1"/>
    </source>
</evidence>
<comment type="catalytic activity">
    <reaction evidence="9">
        <text>7-carboxy-7-carbaguanine + NH4(+) + 2 ATP = 7-cyano-7-carbaguanine + 2 AMP + 2 diphosphate + 2 H(+)</text>
        <dbReference type="Rhea" id="RHEA:27982"/>
        <dbReference type="ChEBI" id="CHEBI:15378"/>
        <dbReference type="ChEBI" id="CHEBI:28938"/>
        <dbReference type="ChEBI" id="CHEBI:30616"/>
        <dbReference type="ChEBI" id="CHEBI:33019"/>
        <dbReference type="ChEBI" id="CHEBI:45075"/>
        <dbReference type="ChEBI" id="CHEBI:61036"/>
        <dbReference type="ChEBI" id="CHEBI:456215"/>
        <dbReference type="EC" id="6.3.4.20"/>
    </reaction>
</comment>